<dbReference type="STRING" id="1190415.SAMN05216593_109214"/>
<gene>
    <name evidence="2" type="ORF">SAMN05216593_109214</name>
</gene>
<proteinExistence type="predicted"/>
<sequence length="229" mass="24883">MKSDEANFALPAFARYTQNVLLEEIWQRPQLLPRDRSIVTVAALTARHQPAEMARQFNLALDNGVTPTELAEVITHLAFYSGWGNATLAASIAKEVFETRGIAPTALADVKGNLLPVDEAFEEVRVAAVEQMIGPAFDALAGYTTSVLFHDLWLRPALTPRDRSLVTVAALVAVGQAAQIPFHVNKAMDNGLTQIQAAEIITHLAFYAGWPSAMSAADIAKGIFEKRSE</sequence>
<feature type="domain" description="Carboxymuconolactone decarboxylase-like" evidence="1">
    <location>
        <begin position="141"/>
        <end position="221"/>
    </location>
</feature>
<name>A0A1M7PCD4_9PSED</name>
<organism evidence="2 3">
    <name type="scientific">Pseudomonas asturiensis</name>
    <dbReference type="NCBI Taxonomy" id="1190415"/>
    <lineage>
        <taxon>Bacteria</taxon>
        <taxon>Pseudomonadati</taxon>
        <taxon>Pseudomonadota</taxon>
        <taxon>Gammaproteobacteria</taxon>
        <taxon>Pseudomonadales</taxon>
        <taxon>Pseudomonadaceae</taxon>
        <taxon>Pseudomonas</taxon>
    </lineage>
</organism>
<dbReference type="InterPro" id="IPR029032">
    <property type="entry name" value="AhpD-like"/>
</dbReference>
<evidence type="ECO:0000313" key="3">
    <source>
        <dbReference type="Proteomes" id="UP000183983"/>
    </source>
</evidence>
<dbReference type="SUPFAM" id="SSF69118">
    <property type="entry name" value="AhpD-like"/>
    <property type="match status" value="1"/>
</dbReference>
<evidence type="ECO:0000259" key="1">
    <source>
        <dbReference type="Pfam" id="PF02627"/>
    </source>
</evidence>
<reference evidence="2 3" key="1">
    <citation type="submission" date="2016-11" db="EMBL/GenBank/DDBJ databases">
        <authorList>
            <person name="Jaros S."/>
            <person name="Januszkiewicz K."/>
            <person name="Wedrychowicz H."/>
        </authorList>
    </citation>
    <scope>NUCLEOTIDE SEQUENCE [LARGE SCALE GENOMIC DNA]</scope>
    <source>
        <strain evidence="2 3">LMG 26898</strain>
    </source>
</reference>
<dbReference type="Proteomes" id="UP000183983">
    <property type="component" value="Unassembled WGS sequence"/>
</dbReference>
<dbReference type="InterPro" id="IPR052512">
    <property type="entry name" value="4CMD/NDH-1_regulator"/>
</dbReference>
<dbReference type="GO" id="GO:0051920">
    <property type="term" value="F:peroxiredoxin activity"/>
    <property type="evidence" value="ECO:0007669"/>
    <property type="project" value="InterPro"/>
</dbReference>
<dbReference type="Gene3D" id="1.20.1290.10">
    <property type="entry name" value="AhpD-like"/>
    <property type="match status" value="1"/>
</dbReference>
<dbReference type="PANTHER" id="PTHR33570">
    <property type="entry name" value="4-CARBOXYMUCONOLACTONE DECARBOXYLASE FAMILY PROTEIN"/>
    <property type="match status" value="1"/>
</dbReference>
<dbReference type="EMBL" id="FRDA01000009">
    <property type="protein sequence ID" value="SHN14544.1"/>
    <property type="molecule type" value="Genomic_DNA"/>
</dbReference>
<dbReference type="AlphaFoldDB" id="A0A1M7PCD4"/>
<dbReference type="OrthoDB" id="9801400at2"/>
<dbReference type="PANTHER" id="PTHR33570:SF9">
    <property type="entry name" value="BLL4600 PROTEIN"/>
    <property type="match status" value="1"/>
</dbReference>
<protein>
    <submittedName>
        <fullName evidence="2">4-carboxymuconolactone decarboxylase</fullName>
    </submittedName>
</protein>
<dbReference type="RefSeq" id="WP_073168908.1">
    <property type="nucleotide sequence ID" value="NZ_FRDA01000009.1"/>
</dbReference>
<dbReference type="InterPro" id="IPR003779">
    <property type="entry name" value="CMD-like"/>
</dbReference>
<accession>A0A1M7PCD4</accession>
<evidence type="ECO:0000313" key="2">
    <source>
        <dbReference type="EMBL" id="SHN14544.1"/>
    </source>
</evidence>
<dbReference type="Pfam" id="PF02627">
    <property type="entry name" value="CMD"/>
    <property type="match status" value="2"/>
</dbReference>
<feature type="domain" description="Carboxymuconolactone decarboxylase-like" evidence="1">
    <location>
        <begin position="11"/>
        <end position="95"/>
    </location>
</feature>